<gene>
    <name evidence="4" type="ordered locus">BATR1942_02990</name>
</gene>
<evidence type="ECO:0000313" key="4">
    <source>
        <dbReference type="EMBL" id="ADP31554.1"/>
    </source>
</evidence>
<dbReference type="Proteomes" id="UP000006867">
    <property type="component" value="Chromosome"/>
</dbReference>
<protein>
    <submittedName>
        <fullName evidence="4">Catabolic enzyme</fullName>
    </submittedName>
</protein>
<dbReference type="InterPro" id="IPR011234">
    <property type="entry name" value="Fumarylacetoacetase-like_C"/>
</dbReference>
<dbReference type="InterPro" id="IPR036663">
    <property type="entry name" value="Fumarylacetoacetase_C_sf"/>
</dbReference>
<organism evidence="4 5">
    <name type="scientific">Bacillus atrophaeus (strain 1942)</name>
    <dbReference type="NCBI Taxonomy" id="720555"/>
    <lineage>
        <taxon>Bacteria</taxon>
        <taxon>Bacillati</taxon>
        <taxon>Bacillota</taxon>
        <taxon>Bacilli</taxon>
        <taxon>Bacillales</taxon>
        <taxon>Bacillaceae</taxon>
        <taxon>Bacillus</taxon>
    </lineage>
</organism>
<dbReference type="Pfam" id="PF01557">
    <property type="entry name" value="FAA_hydrolase"/>
    <property type="match status" value="1"/>
</dbReference>
<comment type="similarity">
    <text evidence="1">Belongs to the FAH family.</text>
</comment>
<evidence type="ECO:0000313" key="5">
    <source>
        <dbReference type="Proteomes" id="UP000006867"/>
    </source>
</evidence>
<dbReference type="RefSeq" id="WP_003327666.1">
    <property type="nucleotide sequence ID" value="NC_014639.1"/>
</dbReference>
<evidence type="ECO:0000259" key="3">
    <source>
        <dbReference type="Pfam" id="PF01557"/>
    </source>
</evidence>
<dbReference type="Gene3D" id="3.90.850.10">
    <property type="entry name" value="Fumarylacetoacetase-like, C-terminal domain"/>
    <property type="match status" value="1"/>
</dbReference>
<dbReference type="PANTHER" id="PTHR11820">
    <property type="entry name" value="ACYLPYRUVASE"/>
    <property type="match status" value="1"/>
</dbReference>
<keyword evidence="2" id="KW-0479">Metal-binding</keyword>
<keyword evidence="5" id="KW-1185">Reference proteome</keyword>
<feature type="domain" description="Fumarylacetoacetase-like C-terminal" evidence="3">
    <location>
        <begin position="94"/>
        <end position="299"/>
    </location>
</feature>
<proteinExistence type="inferred from homology"/>
<dbReference type="PANTHER" id="PTHR11820:SF7">
    <property type="entry name" value="ACYLPYRUVASE FAHD1, MITOCHONDRIAL"/>
    <property type="match status" value="1"/>
</dbReference>
<sequence length="301" mass="32953">MKFATGELYNRIFVGLIIDDHKIMDLQKAEKKLFELETIPNTLAECIAEGDKFVAHARQLAEWAKKPNDELGSFIYSLSDVKLHAPIPKPSKNVMCIGKNYKDHAIEMGSEADIPEYPMVFTKSPTTVTGHGDVINCHSQVTAQLDYEGELAVVIGKSGTHISKEEAYDHIFGYTIINDVTARDLQKKHKQFFIGKSLDSTCPMGPVLVHKSLIPDPQCLQVETRVNGELRQSGSTSDMIFSIAELIETLSKGMTLEAGDIIATGTPSGVGKGFTPPKFLQAGDSIDITIEPIGTLSNRMG</sequence>
<accession>A0ABM5LUX2</accession>
<dbReference type="SUPFAM" id="SSF56529">
    <property type="entry name" value="FAH"/>
    <property type="match status" value="1"/>
</dbReference>
<reference evidence="4 5" key="1">
    <citation type="journal article" date="2011" name="Front. Microbiol.">
        <title>Genomic signatures of strain selection and enhancement in Bacillus atrophaeus var. globigii, a historical biowarfare simulant.</title>
        <authorList>
            <person name="Gibbons H.S."/>
            <person name="Broomall S.M."/>
            <person name="McNew L.A."/>
            <person name="Daligault H."/>
            <person name="Chapman C."/>
            <person name="Bruce D."/>
            <person name="Karavis M."/>
            <person name="Krepps M."/>
            <person name="McGregor P.A."/>
            <person name="Hong C."/>
            <person name="Park K.H."/>
            <person name="Akmal A."/>
            <person name="Feldman A."/>
            <person name="Lin J.S."/>
            <person name="Chang W.E."/>
            <person name="Higgs B.W."/>
            <person name="Demirev P."/>
            <person name="Lindquist J."/>
            <person name="Liem A."/>
            <person name="Fochler E."/>
            <person name="Read T.D."/>
            <person name="Tapia R."/>
            <person name="Johnson S."/>
            <person name="Bishop-Lilly K.A."/>
            <person name="Detter C."/>
            <person name="Han C."/>
            <person name="Sozhamannan S."/>
            <person name="Rosenzweig C.N."/>
            <person name="Skowronski E.W."/>
        </authorList>
    </citation>
    <scope>NUCLEOTIDE SEQUENCE [LARGE SCALE GENOMIC DNA]</scope>
    <source>
        <strain evidence="4 5">1942</strain>
    </source>
</reference>
<evidence type="ECO:0000256" key="2">
    <source>
        <dbReference type="ARBA" id="ARBA00022723"/>
    </source>
</evidence>
<evidence type="ECO:0000256" key="1">
    <source>
        <dbReference type="ARBA" id="ARBA00010211"/>
    </source>
</evidence>
<name>A0ABM5LUX2_BACA1</name>
<dbReference type="EMBL" id="CP002207">
    <property type="protein sequence ID" value="ADP31554.1"/>
    <property type="molecule type" value="Genomic_DNA"/>
</dbReference>